<dbReference type="CDD" id="cd03263">
    <property type="entry name" value="ABC_subfamily_A"/>
    <property type="match status" value="2"/>
</dbReference>
<proteinExistence type="predicted"/>
<keyword evidence="6" id="KW-0067">ATP-binding</keyword>
<dbReference type="GO" id="GO:0012505">
    <property type="term" value="C:endomembrane system"/>
    <property type="evidence" value="ECO:0007669"/>
    <property type="project" value="UniProtKB-SubCell"/>
</dbReference>
<evidence type="ECO:0000256" key="11">
    <source>
        <dbReference type="ARBA" id="ARBA00050894"/>
    </source>
</evidence>
<comment type="subcellular location">
    <subcellularLocation>
        <location evidence="1">Endomembrane system</location>
        <topology evidence="1">Multi-pass membrane protein</topology>
    </subcellularLocation>
</comment>
<dbReference type="InterPro" id="IPR003593">
    <property type="entry name" value="AAA+_ATPase"/>
</dbReference>
<dbReference type="GeneTree" id="ENSGT00940000155289"/>
<evidence type="ECO:0000259" key="13">
    <source>
        <dbReference type="PROSITE" id="PS50893"/>
    </source>
</evidence>
<evidence type="ECO:0000256" key="5">
    <source>
        <dbReference type="ARBA" id="ARBA00022741"/>
    </source>
</evidence>
<dbReference type="Proteomes" id="UP000007646">
    <property type="component" value="Unassembled WGS sequence"/>
</dbReference>
<organism evidence="14 15">
    <name type="scientific">Loxodonta africana</name>
    <name type="common">African elephant</name>
    <dbReference type="NCBI Taxonomy" id="9785"/>
    <lineage>
        <taxon>Eukaryota</taxon>
        <taxon>Metazoa</taxon>
        <taxon>Chordata</taxon>
        <taxon>Craniata</taxon>
        <taxon>Vertebrata</taxon>
        <taxon>Euteleostomi</taxon>
        <taxon>Mammalia</taxon>
        <taxon>Eutheria</taxon>
        <taxon>Afrotheria</taxon>
        <taxon>Proboscidea</taxon>
        <taxon>Elephantidae</taxon>
        <taxon>Loxodonta</taxon>
    </lineage>
</organism>
<dbReference type="PROSITE" id="PS50893">
    <property type="entry name" value="ABC_TRANSPORTER_2"/>
    <property type="match status" value="2"/>
</dbReference>
<feature type="transmembrane region" description="Helical" evidence="12">
    <location>
        <begin position="1199"/>
        <end position="1220"/>
    </location>
</feature>
<reference evidence="14" key="3">
    <citation type="submission" date="2025-09" db="UniProtKB">
        <authorList>
            <consortium name="Ensembl"/>
        </authorList>
    </citation>
    <scope>IDENTIFICATION</scope>
    <source>
        <strain evidence="14">Isolate ISIS603380</strain>
    </source>
</reference>
<feature type="transmembrane region" description="Helical" evidence="12">
    <location>
        <begin position="1293"/>
        <end position="1316"/>
    </location>
</feature>
<feature type="domain" description="ABC transporter" evidence="13">
    <location>
        <begin position="532"/>
        <end position="765"/>
    </location>
</feature>
<feature type="transmembrane region" description="Helical" evidence="12">
    <location>
        <begin position="23"/>
        <end position="43"/>
    </location>
</feature>
<dbReference type="InterPro" id="IPR026082">
    <property type="entry name" value="ABCA"/>
</dbReference>
<dbReference type="FunFam" id="3.40.50.300:FF:000327">
    <property type="entry name" value="ATP-binding cassette sub-family A member 3"/>
    <property type="match status" value="1"/>
</dbReference>
<sequence>MAVEFRQFTLLLWKNFVLKKRQWILLIMEFILELLFTVILLMVRNSGSVKHMNALMFANQSVQSLPSYFLDASVRRDWELAYIPSNSDIVKELIKMVQQTLLNTFTIRGFTSEEAFEEYIKHNRNSDRVMAAVVFNHDFVRSKDLPLQVSYKLRFRYSLRNTVPTTRLLMIPKEDYGWNTGHLFPVYPSSGPRNPLEDDGGAPGYIREGFLAVQNAVDKAIIHYHANDSAQRLFDSIDVYTKRFPFPAFLIDNYLTFLGQIWPPMILLLFSLTVFTILRTIVWEKETKLKEYLLIMGLRSWQLWSATFITFFLTLLVTISLMTMSLFIKLRSDVIVKLPVIRYSDPTLVFSFLLLYGITTILFAFMLTTFFSKANTAITIGGFIYFVSYLLYFIISPHYVWMPFRGKLFSCLLSNVAMTFGINLLIKLESIEVGVQWRNLKKPFGLTDNFAFGHVMVMLLVDAFLYAVVIWYMEAVFPGEYGVPHPWYFFGKSSYWDKDTKPILTRRKKHLGVKKQDDEFFEPEPENLVASIQIKNLSKIFEVGNTFKEAVRDLTLNLYEGQITALLGHNGAGKTTVLSLLSGLFPPTRGKAYICGFDISKDMFHIRKNLGLCPQNDLLFDYLTVSEHLYFFARLKGLPREMCQSEINNILNVFKLQDKRHSFSNSLSGGMKRKLSVSIALVGNSKVVMLDDPTSGMDLISRRATWDLLQQQKRGRTILLTTHSMDEADLLGDRIAIVAKGNLQCCGSSLFLKQKYGAGYHMVMTKEPQCKATEVASLIYNYVPNAILESNIGAELSFILPKESANRFEDLFTELEDHQVSLGIASYGASVTTMEEVFHRVNKLTDSATDLQATHLTSEHDHKGIQSCLATLDDKPKGDFLMPEDLPNIRFNTGVILCIQQFYALLTKRALYTFRHWKIMSLQILILLLFTTFLLKAVSYYSEVKNAPVLGMDLHQYGQSIVSYAVSVQTELTVQFTDHIKLILTNEKQRPHPVTGNIEEFLLKSRSCRERCIVAISLDVQKSKTIVTALFNNQAYHAAPVALSLVNNVLFKLLSGPGASISVSNKPQPPTARQAIKQQFHEGSKGHDIAFSLFFGTAIVASSFSLLTVSERVCKAKHIQFVSGARVGIFWLSALFWDIIVFFISSSLLLVVFYICNVKAFFEDNHYADALLILMLFGWSTIPFIYLMSFLFSSSAAAYTGLLAFNFLTGISSFLLVYMIDTNMIDLGRFNQILVSTSFLFPTHNLGKSISGFYDNFRTQRYCAASSSEDCNMNNITYEENYYGFEGHGIGKYVTAMIVTGFLFLILLFIIEINLLTFRSLYSNLLYCHFLKKRKMVQVSDRSSLVPDDYDVMDEQDKVLECPPGNLSSLNSPLILKELLKIYFQWVPVVAVNRLTLAVHKGECFGLLGFSGAGKSSIFKMLTGDETITSGEVIFDDKNISKNIQKIRQRISYCPQYDPLLEHLTGYEMLALHARLWGVSEHYIPDYVKNMLSALFLGAFGDKLIKNFSSGAKRKLSTGIALLGKPDVIFLDKPSSSMDPVARRLLWDTVSRIRESSKAIVIISHSMEECEALCTRLAVMENGKFKCLGSPQYLKNKFGSGYTLLAKIKRNKSLVELQALKTFIKTIFPDSSLQHEYQRMIHYHIPRKDLTWGQVFGILESIKDEYGLEDYSISHNTLEQVFLSFAQTQIQKQQNFK</sequence>
<feature type="transmembrane region" description="Helical" evidence="12">
    <location>
        <begin position="449"/>
        <end position="473"/>
    </location>
</feature>
<dbReference type="InterPro" id="IPR003439">
    <property type="entry name" value="ABC_transporter-like_ATP-bd"/>
</dbReference>
<dbReference type="InterPro" id="IPR027417">
    <property type="entry name" value="P-loop_NTPase"/>
</dbReference>
<feature type="transmembrane region" description="Helical" evidence="12">
    <location>
        <begin position="407"/>
        <end position="428"/>
    </location>
</feature>
<keyword evidence="9 12" id="KW-0472">Membrane</keyword>
<evidence type="ECO:0000256" key="9">
    <source>
        <dbReference type="ARBA" id="ARBA00023136"/>
    </source>
</evidence>
<evidence type="ECO:0000256" key="12">
    <source>
        <dbReference type="SAM" id="Phobius"/>
    </source>
</evidence>
<dbReference type="Ensembl" id="ENSLAFT00000036565.1">
    <property type="protein sequence ID" value="ENSLAFP00000022306.1"/>
    <property type="gene ID" value="ENSLAFG00000029576.1"/>
</dbReference>
<dbReference type="HOGENOM" id="CLU_000604_19_1_1"/>
<feature type="transmembrane region" description="Helical" evidence="12">
    <location>
        <begin position="1089"/>
        <end position="1109"/>
    </location>
</feature>
<dbReference type="InterPro" id="IPR013525">
    <property type="entry name" value="ABC2_TM"/>
</dbReference>
<reference evidence="14" key="2">
    <citation type="submission" date="2025-08" db="UniProtKB">
        <authorList>
            <consortium name="Ensembl"/>
        </authorList>
    </citation>
    <scope>IDENTIFICATION</scope>
    <source>
        <strain evidence="14">Isolate ISIS603380</strain>
    </source>
</reference>
<dbReference type="Pfam" id="PF23321">
    <property type="entry name" value="R1_ABCA1"/>
    <property type="match status" value="1"/>
</dbReference>
<evidence type="ECO:0000256" key="2">
    <source>
        <dbReference type="ARBA" id="ARBA00022448"/>
    </source>
</evidence>
<dbReference type="GO" id="GO:0005524">
    <property type="term" value="F:ATP binding"/>
    <property type="evidence" value="ECO:0007669"/>
    <property type="project" value="UniProtKB-KW"/>
</dbReference>
<keyword evidence="4" id="KW-0677">Repeat</keyword>
<dbReference type="GO" id="GO:0016887">
    <property type="term" value="F:ATP hydrolysis activity"/>
    <property type="evidence" value="ECO:0007669"/>
    <property type="project" value="InterPro"/>
</dbReference>
<dbReference type="PANTHER" id="PTHR19229:SF98">
    <property type="entry name" value="PHOSPHOLIPID-TRANSPORTING ATPASE ABCA3"/>
    <property type="match status" value="1"/>
</dbReference>
<dbReference type="OMA" id="IEAPEHH"/>
<dbReference type="GO" id="GO:0005737">
    <property type="term" value="C:cytoplasm"/>
    <property type="evidence" value="ECO:0007669"/>
    <property type="project" value="UniProtKB-ARBA"/>
</dbReference>
<dbReference type="FunFam" id="3.40.50.300:FF:000465">
    <property type="entry name" value="ATP-binding cassette, sub-family A (ABC1), member 3"/>
    <property type="match status" value="1"/>
</dbReference>
<dbReference type="InterPro" id="IPR056264">
    <property type="entry name" value="R2_ABCA1-4-like"/>
</dbReference>
<keyword evidence="8" id="KW-0445">Lipid transport</keyword>
<keyword evidence="3 12" id="KW-0812">Transmembrane</keyword>
<dbReference type="Pfam" id="PF12698">
    <property type="entry name" value="ABC2_membrane_3"/>
    <property type="match status" value="2"/>
</dbReference>
<feature type="transmembrane region" description="Helical" evidence="12">
    <location>
        <begin position="919"/>
        <end position="942"/>
    </location>
</feature>
<dbReference type="PROSITE" id="PS00211">
    <property type="entry name" value="ABC_TRANSPORTER_1"/>
    <property type="match status" value="1"/>
</dbReference>
<feature type="domain" description="ABC transporter" evidence="13">
    <location>
        <begin position="1374"/>
        <end position="1607"/>
    </location>
</feature>
<dbReference type="GO" id="GO:0016020">
    <property type="term" value="C:membrane"/>
    <property type="evidence" value="ECO:0007669"/>
    <property type="project" value="InterPro"/>
</dbReference>
<name>G3U398_LOXAF</name>
<dbReference type="SUPFAM" id="SSF52540">
    <property type="entry name" value="P-loop containing nucleoside triphosphate hydrolases"/>
    <property type="match status" value="2"/>
</dbReference>
<keyword evidence="10" id="KW-0325">Glycoprotein</keyword>
<evidence type="ECO:0000256" key="4">
    <source>
        <dbReference type="ARBA" id="ARBA00022737"/>
    </source>
</evidence>
<dbReference type="PANTHER" id="PTHR19229">
    <property type="entry name" value="ATP-BINDING CASSETTE TRANSPORTER SUBFAMILY A ABCA"/>
    <property type="match status" value="1"/>
</dbReference>
<dbReference type="GO" id="GO:0140359">
    <property type="term" value="F:ABC-type transporter activity"/>
    <property type="evidence" value="ECO:0007669"/>
    <property type="project" value="InterPro"/>
</dbReference>
<evidence type="ECO:0000256" key="3">
    <source>
        <dbReference type="ARBA" id="ARBA00022692"/>
    </source>
</evidence>
<evidence type="ECO:0000256" key="8">
    <source>
        <dbReference type="ARBA" id="ARBA00023055"/>
    </source>
</evidence>
<dbReference type="Pfam" id="PF00005">
    <property type="entry name" value="ABC_tran"/>
    <property type="match status" value="2"/>
</dbReference>
<keyword evidence="5" id="KW-0547">Nucleotide-binding</keyword>
<keyword evidence="15" id="KW-1185">Reference proteome</keyword>
<feature type="transmembrane region" description="Helical" evidence="12">
    <location>
        <begin position="383"/>
        <end position="401"/>
    </location>
</feature>
<dbReference type="eggNOG" id="KOG0059">
    <property type="taxonomic scope" value="Eukaryota"/>
</dbReference>
<evidence type="ECO:0000256" key="7">
    <source>
        <dbReference type="ARBA" id="ARBA00022989"/>
    </source>
</evidence>
<feature type="transmembrane region" description="Helical" evidence="12">
    <location>
        <begin position="261"/>
        <end position="282"/>
    </location>
</feature>
<evidence type="ECO:0000256" key="1">
    <source>
        <dbReference type="ARBA" id="ARBA00004127"/>
    </source>
</evidence>
<dbReference type="Gene3D" id="3.40.50.300">
    <property type="entry name" value="P-loop containing nucleotide triphosphate hydrolases"/>
    <property type="match status" value="2"/>
</dbReference>
<feature type="transmembrane region" description="Helical" evidence="12">
    <location>
        <begin position="348"/>
        <end position="371"/>
    </location>
</feature>
<protein>
    <recommendedName>
        <fullName evidence="13">ABC transporter domain-containing protein</fullName>
    </recommendedName>
</protein>
<keyword evidence="7 12" id="KW-1133">Transmembrane helix</keyword>
<dbReference type="SMART" id="SM00382">
    <property type="entry name" value="AAA"/>
    <property type="match status" value="2"/>
</dbReference>
<comment type="catalytic activity">
    <reaction evidence="11">
        <text>cholesterol(in) + ATP + H2O = cholesterol(out) + ADP + phosphate + H(+)</text>
        <dbReference type="Rhea" id="RHEA:39051"/>
        <dbReference type="ChEBI" id="CHEBI:15377"/>
        <dbReference type="ChEBI" id="CHEBI:15378"/>
        <dbReference type="ChEBI" id="CHEBI:16113"/>
        <dbReference type="ChEBI" id="CHEBI:30616"/>
        <dbReference type="ChEBI" id="CHEBI:43474"/>
        <dbReference type="ChEBI" id="CHEBI:456216"/>
    </reaction>
    <physiologicalReaction direction="left-to-right" evidence="11">
        <dbReference type="Rhea" id="RHEA:39052"/>
    </physiologicalReaction>
</comment>
<dbReference type="InterPro" id="IPR017871">
    <property type="entry name" value="ABC_transporter-like_CS"/>
</dbReference>
<evidence type="ECO:0000313" key="15">
    <source>
        <dbReference type="Proteomes" id="UP000007646"/>
    </source>
</evidence>
<feature type="transmembrane region" description="Helical" evidence="12">
    <location>
        <begin position="1167"/>
        <end position="1187"/>
    </location>
</feature>
<keyword evidence="2" id="KW-0813">Transport</keyword>
<reference evidence="14 15" key="1">
    <citation type="submission" date="2009-06" db="EMBL/GenBank/DDBJ databases">
        <title>The Genome Sequence of Loxodonta africana (African elephant).</title>
        <authorList>
            <person name="Di Palma F."/>
            <person name="Heiman D."/>
            <person name="Young S."/>
            <person name="Johnson J."/>
            <person name="Lander E.S."/>
            <person name="Lindblad-Toh K."/>
        </authorList>
    </citation>
    <scope>NUCLEOTIDE SEQUENCE [LARGE SCALE GENOMIC DNA]</scope>
    <source>
        <strain evidence="14 15">Isolate ISIS603380</strain>
    </source>
</reference>
<evidence type="ECO:0000256" key="6">
    <source>
        <dbReference type="ARBA" id="ARBA00022840"/>
    </source>
</evidence>
<feature type="transmembrane region" description="Helical" evidence="12">
    <location>
        <begin position="303"/>
        <end position="328"/>
    </location>
</feature>
<evidence type="ECO:0000256" key="10">
    <source>
        <dbReference type="ARBA" id="ARBA00023180"/>
    </source>
</evidence>
<dbReference type="GO" id="GO:0005319">
    <property type="term" value="F:lipid transporter activity"/>
    <property type="evidence" value="ECO:0007669"/>
    <property type="project" value="TreeGrafter"/>
</dbReference>
<dbReference type="InParanoid" id="G3U398"/>
<evidence type="ECO:0000313" key="14">
    <source>
        <dbReference type="Ensembl" id="ENSLAFP00000022306.1"/>
    </source>
</evidence>
<accession>G3U398</accession>
<feature type="transmembrane region" description="Helical" evidence="12">
    <location>
        <begin position="1129"/>
        <end position="1155"/>
    </location>
</feature>